<dbReference type="PROSITE" id="PS01186">
    <property type="entry name" value="EGF_2"/>
    <property type="match status" value="1"/>
</dbReference>
<dbReference type="EC" id="3.4.24.-" evidence="7"/>
<feature type="domain" description="EGF-like" evidence="9">
    <location>
        <begin position="744"/>
        <end position="779"/>
    </location>
</feature>
<keyword evidence="7" id="KW-0732">Signal</keyword>
<dbReference type="GO" id="GO:0008270">
    <property type="term" value="F:zinc ion binding"/>
    <property type="evidence" value="ECO:0007669"/>
    <property type="project" value="UniProtKB-UniRule"/>
</dbReference>
<feature type="active site" evidence="6">
    <location>
        <position position="653"/>
    </location>
</feature>
<keyword evidence="6 7" id="KW-0378">Hydrolase</keyword>
<feature type="region of interest" description="Disordered" evidence="8">
    <location>
        <begin position="493"/>
        <end position="513"/>
    </location>
</feature>
<feature type="disulfide bond" evidence="5">
    <location>
        <begin position="769"/>
        <end position="778"/>
    </location>
</feature>
<organism evidence="11 12">
    <name type="scientific">Globodera rostochiensis</name>
    <name type="common">Golden nematode worm</name>
    <name type="synonym">Heterodera rostochiensis</name>
    <dbReference type="NCBI Taxonomy" id="31243"/>
    <lineage>
        <taxon>Eukaryota</taxon>
        <taxon>Metazoa</taxon>
        <taxon>Ecdysozoa</taxon>
        <taxon>Nematoda</taxon>
        <taxon>Chromadorea</taxon>
        <taxon>Rhabditida</taxon>
        <taxon>Tylenchina</taxon>
        <taxon>Tylenchomorpha</taxon>
        <taxon>Tylenchoidea</taxon>
        <taxon>Heteroderidae</taxon>
        <taxon>Heteroderinae</taxon>
        <taxon>Globodera</taxon>
    </lineage>
</organism>
<dbReference type="PROSITE" id="PS00022">
    <property type="entry name" value="EGF_1"/>
    <property type="match status" value="1"/>
</dbReference>
<dbReference type="Gene3D" id="3.40.390.10">
    <property type="entry name" value="Collagenase (Catalytic Domain)"/>
    <property type="match status" value="1"/>
</dbReference>
<feature type="binding site" evidence="6">
    <location>
        <position position="656"/>
    </location>
    <ligand>
        <name>Zn(2+)</name>
        <dbReference type="ChEBI" id="CHEBI:29105"/>
        <note>catalytic</note>
    </ligand>
</feature>
<comment type="cofactor">
    <cofactor evidence="6 7">
        <name>Zn(2+)</name>
        <dbReference type="ChEBI" id="CHEBI:29105"/>
    </cofactor>
    <text evidence="6 7">Binds 1 zinc ion per subunit.</text>
</comment>
<comment type="caution">
    <text evidence="5">Lacks conserved residue(s) required for the propagation of feature annotation.</text>
</comment>
<evidence type="ECO:0000256" key="3">
    <source>
        <dbReference type="ARBA" id="ARBA00023049"/>
    </source>
</evidence>
<feature type="domain" description="Peptidase M12A" evidence="10">
    <location>
        <begin position="549"/>
        <end position="744"/>
    </location>
</feature>
<dbReference type="PANTHER" id="PTHR10127">
    <property type="entry name" value="DISCOIDIN, CUB, EGF, LAMININ , AND ZINC METALLOPROTEASE DOMAIN CONTAINING"/>
    <property type="match status" value="1"/>
</dbReference>
<dbReference type="AlphaFoldDB" id="A0A914GYW5"/>
<keyword evidence="6 7" id="KW-0645">Protease</keyword>
<evidence type="ECO:0000259" key="9">
    <source>
        <dbReference type="PROSITE" id="PS50026"/>
    </source>
</evidence>
<dbReference type="Pfam" id="PF01400">
    <property type="entry name" value="Astacin"/>
    <property type="match status" value="1"/>
</dbReference>
<dbReference type="InterPro" id="IPR000742">
    <property type="entry name" value="EGF"/>
</dbReference>
<dbReference type="Proteomes" id="UP000887572">
    <property type="component" value="Unplaced"/>
</dbReference>
<reference evidence="12" key="1">
    <citation type="submission" date="2022-11" db="UniProtKB">
        <authorList>
            <consortium name="WormBaseParasite"/>
        </authorList>
    </citation>
    <scope>IDENTIFICATION</scope>
</reference>
<dbReference type="WBParaSite" id="Gr19_v10_g11675.t1">
    <property type="protein sequence ID" value="Gr19_v10_g11675.t1"/>
    <property type="gene ID" value="Gr19_v10_g11675"/>
</dbReference>
<evidence type="ECO:0000256" key="8">
    <source>
        <dbReference type="SAM" id="MobiDB-lite"/>
    </source>
</evidence>
<evidence type="ECO:0000256" key="7">
    <source>
        <dbReference type="RuleBase" id="RU361183"/>
    </source>
</evidence>
<evidence type="ECO:0000256" key="2">
    <source>
        <dbReference type="ARBA" id="ARBA00022833"/>
    </source>
</evidence>
<name>A0A914GYW5_GLORO</name>
<dbReference type="InterPro" id="IPR024079">
    <property type="entry name" value="MetalloPept_cat_dom_sf"/>
</dbReference>
<evidence type="ECO:0000256" key="1">
    <source>
        <dbReference type="ARBA" id="ARBA00022723"/>
    </source>
</evidence>
<evidence type="ECO:0000256" key="5">
    <source>
        <dbReference type="PROSITE-ProRule" id="PRU00076"/>
    </source>
</evidence>
<dbReference type="PROSITE" id="PS50026">
    <property type="entry name" value="EGF_3"/>
    <property type="match status" value="1"/>
</dbReference>
<evidence type="ECO:0000256" key="4">
    <source>
        <dbReference type="ARBA" id="ARBA00023157"/>
    </source>
</evidence>
<keyword evidence="3 6" id="KW-0482">Metalloprotease</keyword>
<dbReference type="InterPro" id="IPR006026">
    <property type="entry name" value="Peptidase_Metallo"/>
</dbReference>
<feature type="binding site" evidence="6">
    <location>
        <position position="652"/>
    </location>
    <ligand>
        <name>Zn(2+)</name>
        <dbReference type="ChEBI" id="CHEBI:29105"/>
        <note>catalytic</note>
    </ligand>
</feature>
<dbReference type="SMART" id="SM00235">
    <property type="entry name" value="ZnMc"/>
    <property type="match status" value="1"/>
</dbReference>
<dbReference type="InterPro" id="IPR001506">
    <property type="entry name" value="Peptidase_M12A"/>
</dbReference>
<keyword evidence="11" id="KW-1185">Reference proteome</keyword>
<evidence type="ECO:0000313" key="12">
    <source>
        <dbReference type="WBParaSite" id="Gr19_v10_g11675.t1"/>
    </source>
</evidence>
<accession>A0A914GYW5</accession>
<dbReference type="GO" id="GO:0004222">
    <property type="term" value="F:metalloendopeptidase activity"/>
    <property type="evidence" value="ECO:0007669"/>
    <property type="project" value="UniProtKB-UniRule"/>
</dbReference>
<feature type="signal peptide" evidence="7">
    <location>
        <begin position="1"/>
        <end position="20"/>
    </location>
</feature>
<dbReference type="PROSITE" id="PS51864">
    <property type="entry name" value="ASTACIN"/>
    <property type="match status" value="1"/>
</dbReference>
<protein>
    <recommendedName>
        <fullName evidence="7">Metalloendopeptidase</fullName>
        <ecNumber evidence="7">3.4.24.-</ecNumber>
    </recommendedName>
</protein>
<sequence length="1051" mass="120066">MILLTFWLLLIALKTFDAHGGEPPDKIWNMCENDLVTLDKHCQTRLICYQSKLAKDSGNWKVGGRFRVNNPNGSIAYECAENDGAKGWQAVRISNDNAGTLTLDDQSVEADFWKSIRFGAFMRDFNGMAFQLAALEIRQFIGKKDMKLCKTKCAAKWESQTKMPKYSSTTNRTSTATMLSPVMPKAQHINHLGINCVQIEFPMEIAKFSLNISTSSYWIACAVHRRDDKADHVQDNHTKITEVANKDHFNACSKVPTSSVCDKSLELYACYKSIKNQTQINKEIAETCQKHLNQASFVAGFRLRICMQREVEKQMLAFETSLDLSSSEQMIKTTKKFPIKFGEVSELMEFVPFSFFEFGHQPSEKQKANATGTVLDSIFNEQINGSWTKTVHFVPPLNENMEIYFQISRPGFTKLITRQTNLLPYRDNPNKTRLSKCDRLGDECEPIRQIMSKINEMREWCAPFNPSGPCIDPRRAPTPEDLKPFMRPPWDRMAFPSTEVPPNDKRTNDPLEDGEDVLYTKEQVQSEYDYLVKVCAKCRNSSTLEKEPQRQKRQYLIWAIKWEEFPIPIRFDLKSFGKEIESARAAIKGAVTWIMENTCVNFTFDKSNATQGIQITSDYVNAGDYCGLSGVGRGGGWQELTLNCRDMGTAVHELLHALGLTHEHQRNDVYSFIKLNPFETDNAKKTENYGLPYDFGSIIHYPPEQGSYNTYKRITLNRFYQQTIGQKEKPSFKDYAIINRMYCNDSCSAENLCQNGGYPNPKRCSECFCPDGYGGKRCETLEEDSNCASLGVHSTRELEADWQIRTFNPSVKCVGDYECACHWRIKPKDGKKLRIQLKQLDLQAQCSAAISCNRPFFEIKFRKDKRAQGARLCCPDAIRQMSPSQNWIETEEPGTEMIISAHLNGMNNVTIELTYETDGAKIVRSDECPDPRDLFIKERNPGQPVTCNVDDLKGKKIPCSRKNEIYACRLANYTALVNGRPTNKTQIFIECFKREDNPTKFWGYWEDKAQDPIHIDDIQCSPVRERNTARDFAGSRSAIAHFLRSASLIEK</sequence>
<dbReference type="PRINTS" id="PR00480">
    <property type="entry name" value="ASTACIN"/>
</dbReference>
<keyword evidence="5" id="KW-0245">EGF-like domain</keyword>
<feature type="binding site" evidence="6">
    <location>
        <position position="662"/>
    </location>
    <ligand>
        <name>Zn(2+)</name>
        <dbReference type="ChEBI" id="CHEBI:29105"/>
        <note>catalytic</note>
    </ligand>
</feature>
<evidence type="ECO:0000259" key="10">
    <source>
        <dbReference type="PROSITE" id="PS51864"/>
    </source>
</evidence>
<evidence type="ECO:0000313" key="11">
    <source>
        <dbReference type="Proteomes" id="UP000887572"/>
    </source>
</evidence>
<keyword evidence="2 6" id="KW-0862">Zinc</keyword>
<feature type="chain" id="PRO_5038166535" description="Metalloendopeptidase" evidence="7">
    <location>
        <begin position="21"/>
        <end position="1051"/>
    </location>
</feature>
<dbReference type="CDD" id="cd00054">
    <property type="entry name" value="EGF_CA"/>
    <property type="match status" value="1"/>
</dbReference>
<proteinExistence type="predicted"/>
<keyword evidence="1 6" id="KW-0479">Metal-binding</keyword>
<dbReference type="PANTHER" id="PTHR10127:SF802">
    <property type="entry name" value="ZINC METALLOPROTEINASE NAS-10"/>
    <property type="match status" value="1"/>
</dbReference>
<evidence type="ECO:0000256" key="6">
    <source>
        <dbReference type="PROSITE-ProRule" id="PRU01211"/>
    </source>
</evidence>
<dbReference type="GO" id="GO:0006508">
    <property type="term" value="P:proteolysis"/>
    <property type="evidence" value="ECO:0007669"/>
    <property type="project" value="UniProtKB-KW"/>
</dbReference>
<dbReference type="SUPFAM" id="SSF55486">
    <property type="entry name" value="Metalloproteases ('zincins'), catalytic domain"/>
    <property type="match status" value="1"/>
</dbReference>
<keyword evidence="4 5" id="KW-1015">Disulfide bond</keyword>